<evidence type="ECO:0008006" key="3">
    <source>
        <dbReference type="Google" id="ProtNLM"/>
    </source>
</evidence>
<protein>
    <recommendedName>
        <fullName evidence="3">F-box domain-containing protein</fullName>
    </recommendedName>
</protein>
<sequence length="397" mass="44902">MPAPSQHGASADSMTDSAIMQPRTSLVDILTIYTPVQDHILHHLPIKDVISLSHVTKSLSKMYPIVTQAQMNINSQLRTYFNDPIAFHNLQATCNIIISGAFVLRYLSRGQIGYKNPGKNSGKNSFLLLFVKQGRDSNRLSAFLEKNHYAHDEAEPTPPLVWSGNPVATYRCFRPVELSSYSEDILVATTKTTPLYCICMSMLTTQCNFITWKKAYSLFLRTTFIDHESFILTNRQWGDVAARTGYLNAARTLGFAVQNVEGISPSSIPSYITDYAEFQLIPNPGTTPFASYLFKTKLVECEALKYAYLCLPKPGRALPKQLEIHAKRYRDLTLIGAMSLDLNDSPSDTQLQANTVQTLDNTYVWPMFEGWEPPSSWKYYDDEVLEILKQKWPELRA</sequence>
<evidence type="ECO:0000313" key="2">
    <source>
        <dbReference type="Proteomes" id="UP000799324"/>
    </source>
</evidence>
<evidence type="ECO:0000313" key="1">
    <source>
        <dbReference type="EMBL" id="KAF2662079.1"/>
    </source>
</evidence>
<gene>
    <name evidence="1" type="ORF">K491DRAFT_710488</name>
</gene>
<name>A0A6A6TPR8_9PLEO</name>
<organism evidence="1 2">
    <name type="scientific">Lophiostoma macrostomum CBS 122681</name>
    <dbReference type="NCBI Taxonomy" id="1314788"/>
    <lineage>
        <taxon>Eukaryota</taxon>
        <taxon>Fungi</taxon>
        <taxon>Dikarya</taxon>
        <taxon>Ascomycota</taxon>
        <taxon>Pezizomycotina</taxon>
        <taxon>Dothideomycetes</taxon>
        <taxon>Pleosporomycetidae</taxon>
        <taxon>Pleosporales</taxon>
        <taxon>Lophiostomataceae</taxon>
        <taxon>Lophiostoma</taxon>
    </lineage>
</organism>
<dbReference type="EMBL" id="MU004291">
    <property type="protein sequence ID" value="KAF2662079.1"/>
    <property type="molecule type" value="Genomic_DNA"/>
</dbReference>
<reference evidence="1" key="1">
    <citation type="journal article" date="2020" name="Stud. Mycol.">
        <title>101 Dothideomycetes genomes: a test case for predicting lifestyles and emergence of pathogens.</title>
        <authorList>
            <person name="Haridas S."/>
            <person name="Albert R."/>
            <person name="Binder M."/>
            <person name="Bloem J."/>
            <person name="Labutti K."/>
            <person name="Salamov A."/>
            <person name="Andreopoulos B."/>
            <person name="Baker S."/>
            <person name="Barry K."/>
            <person name="Bills G."/>
            <person name="Bluhm B."/>
            <person name="Cannon C."/>
            <person name="Castanera R."/>
            <person name="Culley D."/>
            <person name="Daum C."/>
            <person name="Ezra D."/>
            <person name="Gonzalez J."/>
            <person name="Henrissat B."/>
            <person name="Kuo A."/>
            <person name="Liang C."/>
            <person name="Lipzen A."/>
            <person name="Lutzoni F."/>
            <person name="Magnuson J."/>
            <person name="Mondo S."/>
            <person name="Nolan M."/>
            <person name="Ohm R."/>
            <person name="Pangilinan J."/>
            <person name="Park H.-J."/>
            <person name="Ramirez L."/>
            <person name="Alfaro M."/>
            <person name="Sun H."/>
            <person name="Tritt A."/>
            <person name="Yoshinaga Y."/>
            <person name="Zwiers L.-H."/>
            <person name="Turgeon B."/>
            <person name="Goodwin S."/>
            <person name="Spatafora J."/>
            <person name="Crous P."/>
            <person name="Grigoriev I."/>
        </authorList>
    </citation>
    <scope>NUCLEOTIDE SEQUENCE</scope>
    <source>
        <strain evidence="1">CBS 122681</strain>
    </source>
</reference>
<keyword evidence="2" id="KW-1185">Reference proteome</keyword>
<dbReference type="Proteomes" id="UP000799324">
    <property type="component" value="Unassembled WGS sequence"/>
</dbReference>
<proteinExistence type="predicted"/>
<accession>A0A6A6TPR8</accession>
<dbReference type="AlphaFoldDB" id="A0A6A6TPR8"/>
<dbReference type="OrthoDB" id="3670330at2759"/>